<keyword evidence="1" id="KW-1133">Transmembrane helix</keyword>
<feature type="transmembrane region" description="Helical" evidence="1">
    <location>
        <begin position="16"/>
        <end position="35"/>
    </location>
</feature>
<keyword evidence="3" id="KW-1185">Reference proteome</keyword>
<name>A0ABD3S3A5_9LAMI</name>
<evidence type="ECO:0000313" key="3">
    <source>
        <dbReference type="Proteomes" id="UP001634393"/>
    </source>
</evidence>
<keyword evidence="1" id="KW-0812">Transmembrane</keyword>
<evidence type="ECO:0000256" key="1">
    <source>
        <dbReference type="SAM" id="Phobius"/>
    </source>
</evidence>
<dbReference type="Proteomes" id="UP001634393">
    <property type="component" value="Unassembled WGS sequence"/>
</dbReference>
<organism evidence="2 3">
    <name type="scientific">Penstemon smallii</name>
    <dbReference type="NCBI Taxonomy" id="265156"/>
    <lineage>
        <taxon>Eukaryota</taxon>
        <taxon>Viridiplantae</taxon>
        <taxon>Streptophyta</taxon>
        <taxon>Embryophyta</taxon>
        <taxon>Tracheophyta</taxon>
        <taxon>Spermatophyta</taxon>
        <taxon>Magnoliopsida</taxon>
        <taxon>eudicotyledons</taxon>
        <taxon>Gunneridae</taxon>
        <taxon>Pentapetalae</taxon>
        <taxon>asterids</taxon>
        <taxon>lamiids</taxon>
        <taxon>Lamiales</taxon>
        <taxon>Plantaginaceae</taxon>
        <taxon>Cheloneae</taxon>
        <taxon>Penstemon</taxon>
    </lineage>
</organism>
<sequence length="124" mass="14308">MKICLKRFDPYDSAQLVHKALFLFLNLFFLGQWLLKSKLFCCHFSFFSLCCKAIPIEEELCSSSDSSHVSSRHQNSHLNHSLENLFSVFLVNSIKYFQQAFSNHEKIHETRSAPGKIQPHNGST</sequence>
<dbReference type="EMBL" id="JBJXBP010000007">
    <property type="protein sequence ID" value="KAL3818872.1"/>
    <property type="molecule type" value="Genomic_DNA"/>
</dbReference>
<dbReference type="AlphaFoldDB" id="A0ABD3S3A5"/>
<proteinExistence type="predicted"/>
<accession>A0ABD3S3A5</accession>
<comment type="caution">
    <text evidence="2">The sequence shown here is derived from an EMBL/GenBank/DDBJ whole genome shotgun (WGS) entry which is preliminary data.</text>
</comment>
<protein>
    <submittedName>
        <fullName evidence="2">Uncharacterized protein</fullName>
    </submittedName>
</protein>
<keyword evidence="1" id="KW-0472">Membrane</keyword>
<evidence type="ECO:0000313" key="2">
    <source>
        <dbReference type="EMBL" id="KAL3818872.1"/>
    </source>
</evidence>
<gene>
    <name evidence="2" type="ORF">ACJIZ3_004777</name>
</gene>
<reference evidence="2 3" key="1">
    <citation type="submission" date="2024-12" db="EMBL/GenBank/DDBJ databases">
        <title>The unique morphological basis and parallel evolutionary history of personate flowers in Penstemon.</title>
        <authorList>
            <person name="Depatie T.H."/>
            <person name="Wessinger C.A."/>
        </authorList>
    </citation>
    <scope>NUCLEOTIDE SEQUENCE [LARGE SCALE GENOMIC DNA]</scope>
    <source>
        <strain evidence="2">WTNN_2</strain>
        <tissue evidence="2">Leaf</tissue>
    </source>
</reference>